<proteinExistence type="predicted"/>
<feature type="region of interest" description="Disordered" evidence="1">
    <location>
        <begin position="569"/>
        <end position="600"/>
    </location>
</feature>
<keyword evidence="4" id="KW-1185">Reference proteome</keyword>
<dbReference type="RefSeq" id="WP_197231194.1">
    <property type="nucleotide sequence ID" value="NZ_SJPV01000003.1"/>
</dbReference>
<keyword evidence="2" id="KW-0472">Membrane</keyword>
<evidence type="ECO:0000313" key="4">
    <source>
        <dbReference type="Proteomes" id="UP000319143"/>
    </source>
</evidence>
<dbReference type="EMBL" id="SJPV01000003">
    <property type="protein sequence ID" value="TWU39243.1"/>
    <property type="molecule type" value="Genomic_DNA"/>
</dbReference>
<gene>
    <name evidence="3" type="ORF">Poly41_20650</name>
</gene>
<evidence type="ECO:0008006" key="5">
    <source>
        <dbReference type="Google" id="ProtNLM"/>
    </source>
</evidence>
<keyword evidence="2" id="KW-0812">Transmembrane</keyword>
<evidence type="ECO:0000313" key="3">
    <source>
        <dbReference type="EMBL" id="TWU39243.1"/>
    </source>
</evidence>
<comment type="caution">
    <text evidence="3">The sequence shown here is derived from an EMBL/GenBank/DDBJ whole genome shotgun (WGS) entry which is preliminary data.</text>
</comment>
<sequence>MVVPPPREVVFEASQNRHRTRNAGVVVPKHSVKRAELGLEANRNGSGRNGAGRDEDGQSRRRWAGDVHILTEAQSDTSDAAKVGDEEVPLANHRRSFYDTPAWLVSTVFHLFLLLILALVTPLRNEPGTLLLSAAQTQPRDAPALAEFAIESIAIDAFPEMEEIESDVDMEPSVRDIVVENPVETTPTPLQVDDLFSAYTIRSGATVIPNFEAPGSKGDVGSIRDGMFSGRTGAMKQRLLESAGGTELTEQAVALGLAWLKRQQHYDGSWSLMGPYRDGGRVDSKTAATAMAMLAFMGAGNTHREGPYSEELLRAVKWLISQQDSTGWMANNSQHNHKMYAQAQATIALCELYGMTGESWLRPRAQLACDFASLAQSPPGGWRYEPHYDSDTSVTGWFVMGLQSGIAAGLEVDPLVFDRVDQYLNSVEASYGAAYAYQRGDPQSRAMSAEGLLCRQYLGWKPNSGPMTKGLQSLVMNEPIDLDRRDVYYWYYATQAIHHFGGPLWEQWNDRMRVVLPASQQRQAPEAGSWSPQGDAWGHSGGRLYTTCLSLYCLEVYYRHMPLYQPQEQDAAKNEAVVEPPESTEGDSLQETTDGDEPLF</sequence>
<feature type="transmembrane region" description="Helical" evidence="2">
    <location>
        <begin position="102"/>
        <end position="123"/>
    </location>
</feature>
<organism evidence="3 4">
    <name type="scientific">Novipirellula artificiosorum</name>
    <dbReference type="NCBI Taxonomy" id="2528016"/>
    <lineage>
        <taxon>Bacteria</taxon>
        <taxon>Pseudomonadati</taxon>
        <taxon>Planctomycetota</taxon>
        <taxon>Planctomycetia</taxon>
        <taxon>Pirellulales</taxon>
        <taxon>Pirellulaceae</taxon>
        <taxon>Novipirellula</taxon>
    </lineage>
</organism>
<dbReference type="SUPFAM" id="SSF48239">
    <property type="entry name" value="Terpenoid cyclases/Protein prenyltransferases"/>
    <property type="match status" value="1"/>
</dbReference>
<accession>A0A5C6DPL6</accession>
<evidence type="ECO:0000256" key="1">
    <source>
        <dbReference type="SAM" id="MobiDB-lite"/>
    </source>
</evidence>
<dbReference type="CDD" id="cd00688">
    <property type="entry name" value="ISOPREN_C2_like"/>
    <property type="match status" value="1"/>
</dbReference>
<dbReference type="InterPro" id="IPR008930">
    <property type="entry name" value="Terpenoid_cyclase/PrenylTrfase"/>
</dbReference>
<feature type="compositionally biased region" description="Basic and acidic residues" evidence="1">
    <location>
        <begin position="51"/>
        <end position="61"/>
    </location>
</feature>
<dbReference type="Gene3D" id="1.50.10.20">
    <property type="match status" value="1"/>
</dbReference>
<dbReference type="AlphaFoldDB" id="A0A5C6DPL6"/>
<keyword evidence="2" id="KW-1133">Transmembrane helix</keyword>
<evidence type="ECO:0000256" key="2">
    <source>
        <dbReference type="SAM" id="Phobius"/>
    </source>
</evidence>
<reference evidence="3 4" key="1">
    <citation type="submission" date="2019-02" db="EMBL/GenBank/DDBJ databases">
        <title>Deep-cultivation of Planctomycetes and their phenomic and genomic characterization uncovers novel biology.</title>
        <authorList>
            <person name="Wiegand S."/>
            <person name="Jogler M."/>
            <person name="Boedeker C."/>
            <person name="Pinto D."/>
            <person name="Vollmers J."/>
            <person name="Rivas-Marin E."/>
            <person name="Kohn T."/>
            <person name="Peeters S.H."/>
            <person name="Heuer A."/>
            <person name="Rast P."/>
            <person name="Oberbeckmann S."/>
            <person name="Bunk B."/>
            <person name="Jeske O."/>
            <person name="Meyerdierks A."/>
            <person name="Storesund J.E."/>
            <person name="Kallscheuer N."/>
            <person name="Luecker S."/>
            <person name="Lage O.M."/>
            <person name="Pohl T."/>
            <person name="Merkel B.J."/>
            <person name="Hornburger P."/>
            <person name="Mueller R.-W."/>
            <person name="Bruemmer F."/>
            <person name="Labrenz M."/>
            <person name="Spormann A.M."/>
            <person name="Op Den Camp H."/>
            <person name="Overmann J."/>
            <person name="Amann R."/>
            <person name="Jetten M.S.M."/>
            <person name="Mascher T."/>
            <person name="Medema M.H."/>
            <person name="Devos D.P."/>
            <person name="Kaster A.-K."/>
            <person name="Ovreas L."/>
            <person name="Rohde M."/>
            <person name="Galperin M.Y."/>
            <person name="Jogler C."/>
        </authorList>
    </citation>
    <scope>NUCLEOTIDE SEQUENCE [LARGE SCALE GENOMIC DNA]</scope>
    <source>
        <strain evidence="3 4">Poly41</strain>
    </source>
</reference>
<feature type="region of interest" description="Disordered" evidence="1">
    <location>
        <begin position="36"/>
        <end position="61"/>
    </location>
</feature>
<name>A0A5C6DPL6_9BACT</name>
<protein>
    <recommendedName>
        <fullName evidence="5">Squalene cyclase C-terminal domain-containing protein</fullName>
    </recommendedName>
</protein>
<dbReference type="Proteomes" id="UP000319143">
    <property type="component" value="Unassembled WGS sequence"/>
</dbReference>